<sequence>MAPRSRSSLISQLADFSNVAPEDKDPLADDGMDADGHRSGSEQGDDTDGEGEDEHRARSHYVDVGPSRLRHKADVSESDVLRTGRYAGQKASAKEMMGLGSDDEEDEEGETDRSQGDEERSEDRSEDGEDDLLDGEDGDTQTGSEEEDEEEDEDEDLEEGDEDEDDEESLEDEHEEVQIGNAVNGKTPRTAAQSDKELLKSLRQRNEEDARRGRDVRRQLDAWGNVLGLRIRAQKIIRAGGRLQPFLATASAERLPVDAQQSRETALESLHQISQHLFSVQRDLLKSLQKTTDEDLDTEAIEVIDEHLSGAKRKRQDEAVDTLRKVDEAAWPLTRDILDKWSLRSSLEGHAGAARRSNKFDTGSLKAMNQRATDQIDALLSGDGMDRLRKRTRVWRGTDAEGRLIGSQGHQEGEIDDGADEGIFDDSDFYQALLRELIDTKAGDGGASDPSYAWADAVKKASKKNKNVDTRASKGRRLRYEVHEKVQNFMPPIPRETWTDEQIDRLVLQLRGEGQEVPSEQAAPRAEVDLQNFKLFG</sequence>
<dbReference type="Pfam" id="PF13339">
    <property type="entry name" value="AATF-Che1"/>
    <property type="match status" value="1"/>
</dbReference>
<dbReference type="GO" id="GO:0000462">
    <property type="term" value="P:maturation of SSU-rRNA from tricistronic rRNA transcript (SSU-rRNA, 5.8S rRNA, LSU-rRNA)"/>
    <property type="evidence" value="ECO:0007669"/>
    <property type="project" value="TreeGrafter"/>
</dbReference>
<keyword evidence="7" id="KW-1185">Reference proteome</keyword>
<dbReference type="EMBL" id="KZ819635">
    <property type="protein sequence ID" value="PWN91368.1"/>
    <property type="molecule type" value="Genomic_DNA"/>
</dbReference>
<feature type="region of interest" description="Disordered" evidence="3">
    <location>
        <begin position="1"/>
        <end position="214"/>
    </location>
</feature>
<feature type="domain" description="Apoptosis-antagonizing transcription factor C-terminal" evidence="4">
    <location>
        <begin position="430"/>
        <end position="510"/>
    </location>
</feature>
<dbReference type="STRING" id="215250.A0A316YRS4"/>
<dbReference type="InterPro" id="IPR025160">
    <property type="entry name" value="AATF"/>
</dbReference>
<feature type="compositionally biased region" description="Basic and acidic residues" evidence="3">
    <location>
        <begin position="194"/>
        <end position="214"/>
    </location>
</feature>
<evidence type="ECO:0000313" key="7">
    <source>
        <dbReference type="Proteomes" id="UP000245768"/>
    </source>
</evidence>
<feature type="compositionally biased region" description="Basic and acidic residues" evidence="3">
    <location>
        <begin position="72"/>
        <end position="82"/>
    </location>
</feature>
<evidence type="ECO:0000313" key="6">
    <source>
        <dbReference type="EMBL" id="PWN91368.1"/>
    </source>
</evidence>
<dbReference type="InParanoid" id="A0A316YRS4"/>
<evidence type="ECO:0000259" key="4">
    <source>
        <dbReference type="Pfam" id="PF08164"/>
    </source>
</evidence>
<feature type="compositionally biased region" description="Acidic residues" evidence="3">
    <location>
        <begin position="101"/>
        <end position="110"/>
    </location>
</feature>
<dbReference type="AlphaFoldDB" id="A0A316YRS4"/>
<protein>
    <recommendedName>
        <fullName evidence="2">Protein BFR2</fullName>
    </recommendedName>
</protein>
<reference evidence="6 7" key="1">
    <citation type="journal article" date="2018" name="Mol. Biol. Evol.">
        <title>Broad Genomic Sampling Reveals a Smut Pathogenic Ancestry of the Fungal Clade Ustilaginomycotina.</title>
        <authorList>
            <person name="Kijpornyongpan T."/>
            <person name="Mondo S.J."/>
            <person name="Barry K."/>
            <person name="Sandor L."/>
            <person name="Lee J."/>
            <person name="Lipzen A."/>
            <person name="Pangilinan J."/>
            <person name="LaButti K."/>
            <person name="Hainaut M."/>
            <person name="Henrissat B."/>
            <person name="Grigoriev I.V."/>
            <person name="Spatafora J.W."/>
            <person name="Aime M.C."/>
        </authorList>
    </citation>
    <scope>NUCLEOTIDE SEQUENCE [LARGE SCALE GENOMIC DNA]</scope>
    <source>
        <strain evidence="6 7">MCA 4198</strain>
    </source>
</reference>
<feature type="compositionally biased region" description="Basic and acidic residues" evidence="3">
    <location>
        <begin position="111"/>
        <end position="123"/>
    </location>
</feature>
<accession>A0A316YRS4</accession>
<dbReference type="FunCoup" id="A0A316YRS4">
    <property type="interactions" value="467"/>
</dbReference>
<evidence type="ECO:0000256" key="2">
    <source>
        <dbReference type="ARBA" id="ARBA00013850"/>
    </source>
</evidence>
<name>A0A316YRS4_9BASI</name>
<dbReference type="PANTHER" id="PTHR15565:SF0">
    <property type="entry name" value="PROTEIN AATF"/>
    <property type="match status" value="1"/>
</dbReference>
<evidence type="ECO:0000256" key="3">
    <source>
        <dbReference type="SAM" id="MobiDB-lite"/>
    </source>
</evidence>
<dbReference type="InterPro" id="IPR039223">
    <property type="entry name" value="AATF/Bfr2"/>
</dbReference>
<evidence type="ECO:0000256" key="1">
    <source>
        <dbReference type="ARBA" id="ARBA00008966"/>
    </source>
</evidence>
<dbReference type="RefSeq" id="XP_025378566.1">
    <property type="nucleotide sequence ID" value="XM_025524779.1"/>
</dbReference>
<organism evidence="6 7">
    <name type="scientific">Acaromyces ingoldii</name>
    <dbReference type="NCBI Taxonomy" id="215250"/>
    <lineage>
        <taxon>Eukaryota</taxon>
        <taxon>Fungi</taxon>
        <taxon>Dikarya</taxon>
        <taxon>Basidiomycota</taxon>
        <taxon>Ustilaginomycotina</taxon>
        <taxon>Exobasidiomycetes</taxon>
        <taxon>Exobasidiales</taxon>
        <taxon>Cryptobasidiaceae</taxon>
        <taxon>Acaromyces</taxon>
    </lineage>
</organism>
<dbReference type="OrthoDB" id="5783963at2759"/>
<feature type="compositionally biased region" description="Acidic residues" evidence="3">
    <location>
        <begin position="124"/>
        <end position="175"/>
    </location>
</feature>
<feature type="compositionally biased region" description="Acidic residues" evidence="3">
    <location>
        <begin position="43"/>
        <end position="52"/>
    </location>
</feature>
<dbReference type="GeneID" id="37046695"/>
<comment type="similarity">
    <text evidence="1">Belongs to the AATF family.</text>
</comment>
<feature type="compositionally biased region" description="Polar residues" evidence="3">
    <location>
        <begin position="1"/>
        <end position="15"/>
    </location>
</feature>
<gene>
    <name evidence="6" type="ORF">FA10DRAFT_299983</name>
</gene>
<proteinExistence type="inferred from homology"/>
<dbReference type="InterPro" id="IPR012617">
    <property type="entry name" value="AATF_C"/>
</dbReference>
<dbReference type="PANTHER" id="PTHR15565">
    <property type="entry name" value="AATF PROTEIN APOPTOSIS ANTAGONIZING TRANSCRIPTION FACTOR"/>
    <property type="match status" value="1"/>
</dbReference>
<dbReference type="Pfam" id="PF08164">
    <property type="entry name" value="TRAUB"/>
    <property type="match status" value="1"/>
</dbReference>
<dbReference type="Proteomes" id="UP000245768">
    <property type="component" value="Unassembled WGS sequence"/>
</dbReference>
<evidence type="ECO:0000259" key="5">
    <source>
        <dbReference type="Pfam" id="PF13339"/>
    </source>
</evidence>
<dbReference type="GO" id="GO:0005730">
    <property type="term" value="C:nucleolus"/>
    <property type="evidence" value="ECO:0007669"/>
    <property type="project" value="TreeGrafter"/>
</dbReference>
<feature type="domain" description="AATF leucine zipper-containing" evidence="5">
    <location>
        <begin position="209"/>
        <end position="343"/>
    </location>
</feature>